<dbReference type="InterPro" id="IPR046350">
    <property type="entry name" value="Cystatin_sf"/>
</dbReference>
<evidence type="ECO:0000256" key="6">
    <source>
        <dbReference type="SAM" id="SignalP"/>
    </source>
</evidence>
<sequence length="166" mass="18243">MGRRGWVVLLGLATLVAAALASQRKLLSYGEAASFAVDFYNQQPGVDHTFRLLDVEPQPAWDTMAKSCQEVRFVVRETVCPRTHKLPASECDFKDNGLVRNCTWLFSTKLKLPASIITCDTMTPGKDIHAKPKPKPGKDERGRPGSGSWIGKGTPFSFPITKKPVG</sequence>
<keyword evidence="6" id="KW-0732">Signal</keyword>
<evidence type="ECO:0000256" key="1">
    <source>
        <dbReference type="ARBA" id="ARBA00004613"/>
    </source>
</evidence>
<evidence type="ECO:0000256" key="3">
    <source>
        <dbReference type="ARBA" id="ARBA00022525"/>
    </source>
</evidence>
<dbReference type="InterPro" id="IPR001894">
    <property type="entry name" value="Cathelicidin-like"/>
</dbReference>
<feature type="compositionally biased region" description="Basic and acidic residues" evidence="5">
    <location>
        <begin position="126"/>
        <end position="143"/>
    </location>
</feature>
<dbReference type="EMBL" id="MH425517">
    <property type="protein sequence ID" value="AYV89837.1"/>
    <property type="molecule type" value="mRNA"/>
</dbReference>
<keyword evidence="4" id="KW-1015">Disulfide bond</keyword>
<comment type="subcellular location">
    <subcellularLocation>
        <location evidence="1">Secreted</location>
    </subcellularLocation>
</comment>
<evidence type="ECO:0000256" key="5">
    <source>
        <dbReference type="SAM" id="MobiDB-lite"/>
    </source>
</evidence>
<comment type="similarity">
    <text evidence="2">Belongs to the cathelicidin family.</text>
</comment>
<dbReference type="Gene3D" id="3.10.450.10">
    <property type="match status" value="1"/>
</dbReference>
<protein>
    <submittedName>
        <fullName evidence="7">Cathelicidin</fullName>
    </submittedName>
</protein>
<dbReference type="FunFam" id="3.10.450.10:FF:000003">
    <property type="entry name" value="Cathelicidin antimicrobial peptide"/>
    <property type="match status" value="1"/>
</dbReference>
<name>A0A3G5ARX8_CROSI</name>
<dbReference type="PANTHER" id="PTHR10206:SF0">
    <property type="entry name" value="CATHELICIDIN B1-RELATED"/>
    <property type="match status" value="1"/>
</dbReference>
<feature type="chain" id="PRO_5018277177" evidence="6">
    <location>
        <begin position="22"/>
        <end position="166"/>
    </location>
</feature>
<feature type="region of interest" description="Disordered" evidence="5">
    <location>
        <begin position="123"/>
        <end position="166"/>
    </location>
</feature>
<dbReference type="AlphaFoldDB" id="A0A3G5ARX8"/>
<evidence type="ECO:0000313" key="7">
    <source>
        <dbReference type="EMBL" id="AYV89837.1"/>
    </source>
</evidence>
<dbReference type="Pfam" id="PF00666">
    <property type="entry name" value="Cathelicidins"/>
    <property type="match status" value="1"/>
</dbReference>
<dbReference type="GO" id="GO:0061844">
    <property type="term" value="P:antimicrobial humoral immune response mediated by antimicrobial peptide"/>
    <property type="evidence" value="ECO:0007669"/>
    <property type="project" value="UniProtKB-ARBA"/>
</dbReference>
<proteinExistence type="evidence at transcript level"/>
<dbReference type="PANTHER" id="PTHR10206">
    <property type="entry name" value="CATHELICIDIN"/>
    <property type="match status" value="1"/>
</dbReference>
<evidence type="ECO:0000256" key="2">
    <source>
        <dbReference type="ARBA" id="ARBA00005320"/>
    </source>
</evidence>
<accession>A0A3G5ARX8</accession>
<dbReference type="GO" id="GO:0005615">
    <property type="term" value="C:extracellular space"/>
    <property type="evidence" value="ECO:0007669"/>
    <property type="project" value="TreeGrafter"/>
</dbReference>
<organism evidence="7">
    <name type="scientific">Crocodylus siamensis</name>
    <name type="common">Siamese crocodile</name>
    <dbReference type="NCBI Taxonomy" id="68455"/>
    <lineage>
        <taxon>Eukaryota</taxon>
        <taxon>Metazoa</taxon>
        <taxon>Chordata</taxon>
        <taxon>Craniata</taxon>
        <taxon>Vertebrata</taxon>
        <taxon>Euteleostomi</taxon>
        <taxon>Archelosauria</taxon>
        <taxon>Archosauria</taxon>
        <taxon>Crocodylia</taxon>
        <taxon>Longirostres</taxon>
        <taxon>Crocodylidae</taxon>
        <taxon>Crocodylus</taxon>
    </lineage>
</organism>
<keyword evidence="3" id="KW-0964">Secreted</keyword>
<dbReference type="SUPFAM" id="SSF54403">
    <property type="entry name" value="Cystatin/monellin"/>
    <property type="match status" value="1"/>
</dbReference>
<reference evidence="7" key="1">
    <citation type="journal article" date="2018" name="Biotechnol. Appl. Biochem.">
        <title>Identification of the first Crocodylus siamensis cathelicidin gene and RN15 peptide derived from cathelin domain exhibiting antibacterial activity.</title>
        <authorList>
            <person name="Tankrathok A."/>
            <person name="Punpad A."/>
            <person name="Kongchaiyapoom M."/>
            <person name="Sosiangdi S."/>
            <person name="Jangpromma N."/>
            <person name="Daduang S."/>
            <person name="Klaynongsruang S."/>
        </authorList>
    </citation>
    <scope>NUCLEOTIDE SEQUENCE</scope>
</reference>
<feature type="signal peptide" evidence="6">
    <location>
        <begin position="1"/>
        <end position="21"/>
    </location>
</feature>
<evidence type="ECO:0000256" key="4">
    <source>
        <dbReference type="ARBA" id="ARBA00023157"/>
    </source>
</evidence>